<keyword evidence="1" id="KW-0812">Transmembrane</keyword>
<sequence length="197" mass="20665">MRRATRPGSGAAVAVTILLLMGYIRLAASQAVDPDKINFATMSQWKDLRDCVRCQLQSCYGNIADYEGCATNGCICRGSTLGDAIPKLRGDTLSYCSNLDDASTAVSVLTAYCASKGYTQVVQPTILQTTTTGAYTVTITQAAVTVTQTRTANAAAGAAPKVLRSGGPVPPYLVATLAAVIATFAAPFLWLQSRART</sequence>
<keyword evidence="2" id="KW-0732">Signal</keyword>
<keyword evidence="4" id="KW-1185">Reference proteome</keyword>
<feature type="transmembrane region" description="Helical" evidence="1">
    <location>
        <begin position="172"/>
        <end position="191"/>
    </location>
</feature>
<accession>A0AAE0MC33</accession>
<dbReference type="AlphaFoldDB" id="A0AAE0MC33"/>
<comment type="caution">
    <text evidence="3">The sequence shown here is derived from an EMBL/GenBank/DDBJ whole genome shotgun (WGS) entry which is preliminary data.</text>
</comment>
<evidence type="ECO:0008006" key="5">
    <source>
        <dbReference type="Google" id="ProtNLM"/>
    </source>
</evidence>
<organism evidence="3 4">
    <name type="scientific">Cercophora scortea</name>
    <dbReference type="NCBI Taxonomy" id="314031"/>
    <lineage>
        <taxon>Eukaryota</taxon>
        <taxon>Fungi</taxon>
        <taxon>Dikarya</taxon>
        <taxon>Ascomycota</taxon>
        <taxon>Pezizomycotina</taxon>
        <taxon>Sordariomycetes</taxon>
        <taxon>Sordariomycetidae</taxon>
        <taxon>Sordariales</taxon>
        <taxon>Lasiosphaeriaceae</taxon>
        <taxon>Cercophora</taxon>
    </lineage>
</organism>
<name>A0AAE0MC33_9PEZI</name>
<gene>
    <name evidence="3" type="ORF">B0T19DRAFT_420492</name>
</gene>
<keyword evidence="1" id="KW-1133">Transmembrane helix</keyword>
<protein>
    <recommendedName>
        <fullName evidence="5">Extracellular membrane protein CFEM domain-containing protein</fullName>
    </recommendedName>
</protein>
<evidence type="ECO:0000313" key="4">
    <source>
        <dbReference type="Proteomes" id="UP001286456"/>
    </source>
</evidence>
<keyword evidence="1" id="KW-0472">Membrane</keyword>
<reference evidence="3" key="2">
    <citation type="submission" date="2023-06" db="EMBL/GenBank/DDBJ databases">
        <authorList>
            <consortium name="Lawrence Berkeley National Laboratory"/>
            <person name="Haridas S."/>
            <person name="Hensen N."/>
            <person name="Bonometti L."/>
            <person name="Westerberg I."/>
            <person name="Brannstrom I.O."/>
            <person name="Guillou S."/>
            <person name="Cros-Aarteil S."/>
            <person name="Calhoun S."/>
            <person name="Kuo A."/>
            <person name="Mondo S."/>
            <person name="Pangilinan J."/>
            <person name="Riley R."/>
            <person name="Labutti K."/>
            <person name="Andreopoulos B."/>
            <person name="Lipzen A."/>
            <person name="Chen C."/>
            <person name="Yanf M."/>
            <person name="Daum C."/>
            <person name="Ng V."/>
            <person name="Clum A."/>
            <person name="Steindorff A."/>
            <person name="Ohm R."/>
            <person name="Martin F."/>
            <person name="Silar P."/>
            <person name="Natvig D."/>
            <person name="Lalanne C."/>
            <person name="Gautier V."/>
            <person name="Ament-Velasquez S.L."/>
            <person name="Kruys A."/>
            <person name="Hutchinson M.I."/>
            <person name="Powell A.J."/>
            <person name="Barry K."/>
            <person name="Miller A.N."/>
            <person name="Grigoriev I.V."/>
            <person name="Debuchy R."/>
            <person name="Gladieux P."/>
            <person name="Thoren M.H."/>
            <person name="Johannesson H."/>
        </authorList>
    </citation>
    <scope>NUCLEOTIDE SEQUENCE</scope>
    <source>
        <strain evidence="3">SMH4131-1</strain>
    </source>
</reference>
<evidence type="ECO:0000256" key="2">
    <source>
        <dbReference type="SAM" id="SignalP"/>
    </source>
</evidence>
<dbReference type="Proteomes" id="UP001286456">
    <property type="component" value="Unassembled WGS sequence"/>
</dbReference>
<feature type="signal peptide" evidence="2">
    <location>
        <begin position="1"/>
        <end position="29"/>
    </location>
</feature>
<reference evidence="3" key="1">
    <citation type="journal article" date="2023" name="Mol. Phylogenet. Evol.">
        <title>Genome-scale phylogeny and comparative genomics of the fungal order Sordariales.</title>
        <authorList>
            <person name="Hensen N."/>
            <person name="Bonometti L."/>
            <person name="Westerberg I."/>
            <person name="Brannstrom I.O."/>
            <person name="Guillou S."/>
            <person name="Cros-Aarteil S."/>
            <person name="Calhoun S."/>
            <person name="Haridas S."/>
            <person name="Kuo A."/>
            <person name="Mondo S."/>
            <person name="Pangilinan J."/>
            <person name="Riley R."/>
            <person name="LaButti K."/>
            <person name="Andreopoulos B."/>
            <person name="Lipzen A."/>
            <person name="Chen C."/>
            <person name="Yan M."/>
            <person name="Daum C."/>
            <person name="Ng V."/>
            <person name="Clum A."/>
            <person name="Steindorff A."/>
            <person name="Ohm R.A."/>
            <person name="Martin F."/>
            <person name="Silar P."/>
            <person name="Natvig D.O."/>
            <person name="Lalanne C."/>
            <person name="Gautier V."/>
            <person name="Ament-Velasquez S.L."/>
            <person name="Kruys A."/>
            <person name="Hutchinson M.I."/>
            <person name="Powell A.J."/>
            <person name="Barry K."/>
            <person name="Miller A.N."/>
            <person name="Grigoriev I.V."/>
            <person name="Debuchy R."/>
            <person name="Gladieux P."/>
            <person name="Hiltunen Thoren M."/>
            <person name="Johannesson H."/>
        </authorList>
    </citation>
    <scope>NUCLEOTIDE SEQUENCE</scope>
    <source>
        <strain evidence="3">SMH4131-1</strain>
    </source>
</reference>
<dbReference type="EMBL" id="JAUEPO010000003">
    <property type="protein sequence ID" value="KAK3326972.1"/>
    <property type="molecule type" value="Genomic_DNA"/>
</dbReference>
<proteinExistence type="predicted"/>
<evidence type="ECO:0000313" key="3">
    <source>
        <dbReference type="EMBL" id="KAK3326972.1"/>
    </source>
</evidence>
<feature type="chain" id="PRO_5042184231" description="Extracellular membrane protein CFEM domain-containing protein" evidence="2">
    <location>
        <begin position="30"/>
        <end position="197"/>
    </location>
</feature>
<evidence type="ECO:0000256" key="1">
    <source>
        <dbReference type="SAM" id="Phobius"/>
    </source>
</evidence>